<feature type="repeat" description="ANK" evidence="12">
    <location>
        <begin position="471"/>
        <end position="503"/>
    </location>
</feature>
<protein>
    <recommendedName>
        <fullName evidence="4">RING-type E3 ubiquitin transferase</fullName>
        <ecNumber evidence="4">2.3.2.27</ecNumber>
    </recommendedName>
</protein>
<dbReference type="SMART" id="SM00248">
    <property type="entry name" value="ANK"/>
    <property type="match status" value="8"/>
</dbReference>
<dbReference type="SMART" id="SM00291">
    <property type="entry name" value="ZnF_ZZ"/>
    <property type="match status" value="1"/>
</dbReference>
<feature type="region of interest" description="Disordered" evidence="14">
    <location>
        <begin position="305"/>
        <end position="327"/>
    </location>
</feature>
<dbReference type="Gene3D" id="2.30.30.40">
    <property type="entry name" value="SH3 Domains"/>
    <property type="match status" value="1"/>
</dbReference>
<proteinExistence type="predicted"/>
<feature type="repeat" description="ANK" evidence="12">
    <location>
        <begin position="573"/>
        <end position="595"/>
    </location>
</feature>
<keyword evidence="11" id="KW-0862">Zinc</keyword>
<dbReference type="Gene3D" id="3.30.60.90">
    <property type="match status" value="1"/>
</dbReference>
<keyword evidence="6" id="KW-0808">Transferase</keyword>
<evidence type="ECO:0000259" key="16">
    <source>
        <dbReference type="PROSITE" id="PS51416"/>
    </source>
</evidence>
<evidence type="ECO:0000256" key="13">
    <source>
        <dbReference type="PROSITE-ProRule" id="PRU00228"/>
    </source>
</evidence>
<feature type="repeat" description="ANK" evidence="12">
    <location>
        <begin position="641"/>
        <end position="664"/>
    </location>
</feature>
<dbReference type="EMBL" id="CALNXJ010000083">
    <property type="protein sequence ID" value="CAH3162215.1"/>
    <property type="molecule type" value="Genomic_DNA"/>
</dbReference>
<keyword evidence="18" id="KW-1185">Reference proteome</keyword>
<dbReference type="PANTHER" id="PTHR24202:SF4">
    <property type="entry name" value="E3 UBIQUITIN-PROTEIN LIGASE MIB2-RELATED"/>
    <property type="match status" value="1"/>
</dbReference>
<comment type="pathway">
    <text evidence="3">Protein modification; protein ubiquitination.</text>
</comment>
<dbReference type="InterPro" id="IPR037252">
    <property type="entry name" value="Mib_Herc2_sf"/>
</dbReference>
<dbReference type="GO" id="GO:0005737">
    <property type="term" value="C:cytoplasm"/>
    <property type="evidence" value="ECO:0007669"/>
    <property type="project" value="UniProtKB-SubCell"/>
</dbReference>
<evidence type="ECO:0000256" key="8">
    <source>
        <dbReference type="ARBA" id="ARBA00022737"/>
    </source>
</evidence>
<dbReference type="SUPFAM" id="SSF159034">
    <property type="entry name" value="Mib/herc2 domain-like"/>
    <property type="match status" value="1"/>
</dbReference>
<evidence type="ECO:0000256" key="3">
    <source>
        <dbReference type="ARBA" id="ARBA00004906"/>
    </source>
</evidence>
<evidence type="ECO:0000256" key="11">
    <source>
        <dbReference type="ARBA" id="ARBA00022833"/>
    </source>
</evidence>
<keyword evidence="9 13" id="KW-0863">Zinc-finger</keyword>
<evidence type="ECO:0000256" key="9">
    <source>
        <dbReference type="ARBA" id="ARBA00022771"/>
    </source>
</evidence>
<accession>A0AAU9XZ17</accession>
<evidence type="ECO:0000256" key="1">
    <source>
        <dbReference type="ARBA" id="ARBA00000900"/>
    </source>
</evidence>
<comment type="subcellular location">
    <subcellularLocation>
        <location evidence="2">Cytoplasm</location>
    </subcellularLocation>
</comment>
<feature type="repeat" description="ANK" evidence="12">
    <location>
        <begin position="504"/>
        <end position="537"/>
    </location>
</feature>
<evidence type="ECO:0000256" key="10">
    <source>
        <dbReference type="ARBA" id="ARBA00022786"/>
    </source>
</evidence>
<dbReference type="PROSITE" id="PS50135">
    <property type="entry name" value="ZF_ZZ_2"/>
    <property type="match status" value="1"/>
</dbReference>
<dbReference type="GO" id="GO:0016567">
    <property type="term" value="P:protein ubiquitination"/>
    <property type="evidence" value="ECO:0007669"/>
    <property type="project" value="InterPro"/>
</dbReference>
<evidence type="ECO:0000256" key="14">
    <source>
        <dbReference type="SAM" id="MobiDB-lite"/>
    </source>
</evidence>
<dbReference type="PROSITE" id="PS50297">
    <property type="entry name" value="ANK_REP_REGION"/>
    <property type="match status" value="5"/>
</dbReference>
<dbReference type="InterPro" id="IPR000433">
    <property type="entry name" value="Znf_ZZ"/>
</dbReference>
<evidence type="ECO:0000256" key="4">
    <source>
        <dbReference type="ARBA" id="ARBA00012483"/>
    </source>
</evidence>
<dbReference type="Proteomes" id="UP001159428">
    <property type="component" value="Unassembled WGS sequence"/>
</dbReference>
<dbReference type="Pfam" id="PF06701">
    <property type="entry name" value="MIB_HERC2"/>
    <property type="match status" value="1"/>
</dbReference>
<evidence type="ECO:0000256" key="2">
    <source>
        <dbReference type="ARBA" id="ARBA00004496"/>
    </source>
</evidence>
<keyword evidence="10" id="KW-0833">Ubl conjugation pathway</keyword>
<dbReference type="GO" id="GO:0061630">
    <property type="term" value="F:ubiquitin protein ligase activity"/>
    <property type="evidence" value="ECO:0007669"/>
    <property type="project" value="UniProtKB-EC"/>
</dbReference>
<dbReference type="PANTHER" id="PTHR24202">
    <property type="entry name" value="E3 UBIQUITIN-PROTEIN LIGASE MIB2"/>
    <property type="match status" value="1"/>
</dbReference>
<comment type="caution">
    <text evidence="17">The sequence shown here is derived from an EMBL/GenBank/DDBJ whole genome shotgun (WGS) entry which is preliminary data.</text>
</comment>
<dbReference type="Pfam" id="PF18346">
    <property type="entry name" value="SH3_15"/>
    <property type="match status" value="2"/>
</dbReference>
<keyword evidence="5" id="KW-0963">Cytoplasm</keyword>
<dbReference type="InterPro" id="IPR040847">
    <property type="entry name" value="SH3_15"/>
</dbReference>
<dbReference type="SUPFAM" id="SSF57850">
    <property type="entry name" value="RING/U-box"/>
    <property type="match status" value="1"/>
</dbReference>
<evidence type="ECO:0000256" key="5">
    <source>
        <dbReference type="ARBA" id="ARBA00022490"/>
    </source>
</evidence>
<dbReference type="Pfam" id="PF00023">
    <property type="entry name" value="Ank"/>
    <property type="match status" value="2"/>
</dbReference>
<feature type="non-terminal residue" evidence="17">
    <location>
        <position position="1"/>
    </location>
</feature>
<evidence type="ECO:0000256" key="7">
    <source>
        <dbReference type="ARBA" id="ARBA00022723"/>
    </source>
</evidence>
<feature type="repeat" description="ANK" evidence="12">
    <location>
        <begin position="675"/>
        <end position="707"/>
    </location>
</feature>
<keyword evidence="8" id="KW-0677">Repeat</keyword>
<dbReference type="GO" id="GO:0008270">
    <property type="term" value="F:zinc ion binding"/>
    <property type="evidence" value="ECO:0007669"/>
    <property type="project" value="UniProtKB-KW"/>
</dbReference>
<name>A0AAU9XZ17_9CNID</name>
<feature type="domain" description="ZZ-type" evidence="15">
    <location>
        <begin position="4"/>
        <end position="56"/>
    </location>
</feature>
<feature type="compositionally biased region" description="Polar residues" evidence="14">
    <location>
        <begin position="305"/>
        <end position="319"/>
    </location>
</feature>
<dbReference type="PRINTS" id="PR01415">
    <property type="entry name" value="ANKYRIN"/>
</dbReference>
<dbReference type="PROSITE" id="PS01357">
    <property type="entry name" value="ZF_ZZ_1"/>
    <property type="match status" value="1"/>
</dbReference>
<gene>
    <name evidence="17" type="ORF">PMEA_00034096</name>
</gene>
<dbReference type="Gene3D" id="1.25.40.20">
    <property type="entry name" value="Ankyrin repeat-containing domain"/>
    <property type="match status" value="3"/>
</dbReference>
<evidence type="ECO:0000313" key="17">
    <source>
        <dbReference type="EMBL" id="CAH3162215.1"/>
    </source>
</evidence>
<dbReference type="AlphaFoldDB" id="A0AAU9XZ17"/>
<dbReference type="Pfam" id="PF13857">
    <property type="entry name" value="Ank_5"/>
    <property type="match status" value="1"/>
</dbReference>
<keyword evidence="12" id="KW-0040">ANK repeat</keyword>
<dbReference type="InterPro" id="IPR036770">
    <property type="entry name" value="Ankyrin_rpt-contain_sf"/>
</dbReference>
<feature type="domain" description="MIB/HERC2" evidence="16">
    <location>
        <begin position="67"/>
        <end position="146"/>
    </location>
</feature>
<dbReference type="PROSITE" id="PS50088">
    <property type="entry name" value="ANK_REPEAT"/>
    <property type="match status" value="5"/>
</dbReference>
<comment type="catalytic activity">
    <reaction evidence="1">
        <text>S-ubiquitinyl-[E2 ubiquitin-conjugating enzyme]-L-cysteine + [acceptor protein]-L-lysine = [E2 ubiquitin-conjugating enzyme]-L-cysteine + N(6)-ubiquitinyl-[acceptor protein]-L-lysine.</text>
        <dbReference type="EC" id="2.3.2.27"/>
    </reaction>
</comment>
<evidence type="ECO:0000256" key="12">
    <source>
        <dbReference type="PROSITE-ProRule" id="PRU00023"/>
    </source>
</evidence>
<sequence>DAKHLFSSCDGCKEDTIIGLRWHCLDCPSYDLCSKCYMNDVHDVNHRFERFHKSRAKGICVGKRQGATKLEARGMFKGAKVTRGPDWEWKEQDNQPPMEGEVTEVTNWSDETNNDAVRVNWNKGPKEDIYRLGTNGKVDLKCTSPAVGGYYYRDHLPPIKVQIRKSKSGFTTGEKVYLQKLAVVKLQELSAGHGGWNADMERYIGKIGVVQDFTTDGDVVVEYRDRSWRYNPAALTKIQKFKQGDEVVVKSDEHLVKELQKEHAGWDESMISILGRTGKVLEVDSDGGILVSAEGTTWMLSPAAVTSVTDPDPQQSTASGDMGSEDPLGTKLWHKSIESLSKDEQSKSKRVKPLKRMKTDLLRGCLKFSRPLTKRDEQFNVIYVTQPKTAPRNEKKYSSTAQVRSIIPEICLLTIAVDFFSSGLFSLLRDFQRQAHEQEDRGLLNAAQSDDLLRLKEILDANPERIDELVGGHTALHVACHQGHCDIIRELLERGADMDVLDNQGYTAMHVSTYQDESGEALKLLLERGFDPNVQHGNNKSTPLHSAVQEKNETAVQILTQCLDCDVNLQNEAGNTPLHDAILAEHHNMVDMLLDCPRICVTLCNGEGFNYLQLAVWKGNKRAVERIFAKTGNSLNVVKDNGFTTLHIAAINDHREIAKILLKKPGCEVDAQNPHNQSALHLAANEGYSVMVEMLLDYGANVNLVDNHGDTALHISLMMEHVLQRNPESGLELLLGVRKSSASFVAVSRCLLSYGADVWKVNGSWETPLTRCRGSEVEQLIRKIAACGRYSNAFAYFFS</sequence>
<dbReference type="Pfam" id="PF12796">
    <property type="entry name" value="Ank_2"/>
    <property type="match status" value="1"/>
</dbReference>
<evidence type="ECO:0000256" key="6">
    <source>
        <dbReference type="ARBA" id="ARBA00022679"/>
    </source>
</evidence>
<keyword evidence="7" id="KW-0479">Metal-binding</keyword>
<evidence type="ECO:0000313" key="18">
    <source>
        <dbReference type="Proteomes" id="UP001159428"/>
    </source>
</evidence>
<dbReference type="Pfam" id="PF00569">
    <property type="entry name" value="ZZ"/>
    <property type="match status" value="1"/>
</dbReference>
<dbReference type="PROSITE" id="PS51416">
    <property type="entry name" value="MIB_HERC2"/>
    <property type="match status" value="1"/>
</dbReference>
<dbReference type="EC" id="2.3.2.27" evidence="4"/>
<dbReference type="Pfam" id="PF13637">
    <property type="entry name" value="Ank_4"/>
    <property type="match status" value="1"/>
</dbReference>
<organism evidence="17 18">
    <name type="scientific">Pocillopora meandrina</name>
    <dbReference type="NCBI Taxonomy" id="46732"/>
    <lineage>
        <taxon>Eukaryota</taxon>
        <taxon>Metazoa</taxon>
        <taxon>Cnidaria</taxon>
        <taxon>Anthozoa</taxon>
        <taxon>Hexacorallia</taxon>
        <taxon>Scleractinia</taxon>
        <taxon>Astrocoeniina</taxon>
        <taxon>Pocilloporidae</taxon>
        <taxon>Pocillopora</taxon>
    </lineage>
</organism>
<dbReference type="InterPro" id="IPR010606">
    <property type="entry name" value="Mib_Herc2"/>
</dbReference>
<evidence type="ECO:0000259" key="15">
    <source>
        <dbReference type="PROSITE" id="PS50135"/>
    </source>
</evidence>
<reference evidence="17 18" key="1">
    <citation type="submission" date="2022-05" db="EMBL/GenBank/DDBJ databases">
        <authorList>
            <consortium name="Genoscope - CEA"/>
            <person name="William W."/>
        </authorList>
    </citation>
    <scope>NUCLEOTIDE SEQUENCE [LARGE SCALE GENOMIC DNA]</scope>
</reference>
<dbReference type="InterPro" id="IPR043145">
    <property type="entry name" value="Znf_ZZ_sf"/>
</dbReference>
<dbReference type="SUPFAM" id="SSF48403">
    <property type="entry name" value="Ankyrin repeat"/>
    <property type="match status" value="1"/>
</dbReference>
<dbReference type="InterPro" id="IPR002110">
    <property type="entry name" value="Ankyrin_rpt"/>
</dbReference>